<proteinExistence type="predicted"/>
<dbReference type="AlphaFoldDB" id="A0A6J4U2E4"/>
<name>A0A6J4U2E4_9BACT</name>
<dbReference type="EMBL" id="CADCVN010001545">
    <property type="protein sequence ID" value="CAA9536585.1"/>
    <property type="molecule type" value="Genomic_DNA"/>
</dbReference>
<evidence type="ECO:0000313" key="1">
    <source>
        <dbReference type="EMBL" id="CAA9536585.1"/>
    </source>
</evidence>
<protein>
    <submittedName>
        <fullName evidence="1">Uncharacterized protein</fullName>
    </submittedName>
</protein>
<sequence length="318" mass="35968">MISKVAQQDSDANNANDYFNAMRQKNYEASFEGVKNFMQKNEHKLLHCRPKQPLRNWQLILAVLFPVLVVLACTKTERTEPVGNTVSFSVPEHDDAARTQLESLIGGLQTVVLADKQKAGYLSYTCFIPAENSRPADAVIGELKAIKGIAGLSSMPVNAQVRESLLSQVGYKIFSTHVDATAMRDDEMQNTVMRQLKEKGFNNISVTVTRNEKGVRTLQLHPAEDAGNYFIDLSIDDKGTKMVLQEENRRIANKPKIADKPKVNFGRMTDAQVRDYIRSQYGKQLRDENIKVTRTSEEIAIDIKQSDKKEEIMRFRLN</sequence>
<organism evidence="1">
    <name type="scientific">uncultured Segetibacter sp</name>
    <dbReference type="NCBI Taxonomy" id="481133"/>
    <lineage>
        <taxon>Bacteria</taxon>
        <taxon>Pseudomonadati</taxon>
        <taxon>Bacteroidota</taxon>
        <taxon>Chitinophagia</taxon>
        <taxon>Chitinophagales</taxon>
        <taxon>Chitinophagaceae</taxon>
        <taxon>Segetibacter</taxon>
        <taxon>environmental samples</taxon>
    </lineage>
</organism>
<accession>A0A6J4U2E4</accession>
<gene>
    <name evidence="1" type="ORF">AVDCRST_MAG96-3955</name>
</gene>
<reference evidence="1" key="1">
    <citation type="submission" date="2020-02" db="EMBL/GenBank/DDBJ databases">
        <authorList>
            <person name="Meier V. D."/>
        </authorList>
    </citation>
    <scope>NUCLEOTIDE SEQUENCE</scope>
    <source>
        <strain evidence="1">AVDCRST_MAG96</strain>
    </source>
</reference>